<evidence type="ECO:0000313" key="2">
    <source>
        <dbReference type="EMBL" id="CAG2199833.1"/>
    </source>
</evidence>
<dbReference type="OrthoDB" id="5955890at2759"/>
<dbReference type="Proteomes" id="UP000683360">
    <property type="component" value="Unassembled WGS sequence"/>
</dbReference>
<feature type="transmembrane region" description="Helical" evidence="1">
    <location>
        <begin position="12"/>
        <end position="35"/>
    </location>
</feature>
<protein>
    <submittedName>
        <fullName evidence="2">Uncharacterized protein</fullName>
    </submittedName>
</protein>
<dbReference type="EMBL" id="CAJPWZ010000724">
    <property type="protein sequence ID" value="CAG2199833.1"/>
    <property type="molecule type" value="Genomic_DNA"/>
</dbReference>
<keyword evidence="1" id="KW-0812">Transmembrane</keyword>
<dbReference type="AlphaFoldDB" id="A0A8S3QY75"/>
<organism evidence="2 3">
    <name type="scientific">Mytilus edulis</name>
    <name type="common">Blue mussel</name>
    <dbReference type="NCBI Taxonomy" id="6550"/>
    <lineage>
        <taxon>Eukaryota</taxon>
        <taxon>Metazoa</taxon>
        <taxon>Spiralia</taxon>
        <taxon>Lophotrochozoa</taxon>
        <taxon>Mollusca</taxon>
        <taxon>Bivalvia</taxon>
        <taxon>Autobranchia</taxon>
        <taxon>Pteriomorphia</taxon>
        <taxon>Mytilida</taxon>
        <taxon>Mytiloidea</taxon>
        <taxon>Mytilidae</taxon>
        <taxon>Mytilinae</taxon>
        <taxon>Mytilus</taxon>
    </lineage>
</organism>
<gene>
    <name evidence="2" type="ORF">MEDL_14455</name>
</gene>
<keyword evidence="1" id="KW-1133">Transmembrane helix</keyword>
<name>A0A8S3QY75_MYTED</name>
<evidence type="ECO:0000313" key="3">
    <source>
        <dbReference type="Proteomes" id="UP000683360"/>
    </source>
</evidence>
<proteinExistence type="predicted"/>
<evidence type="ECO:0000256" key="1">
    <source>
        <dbReference type="SAM" id="Phobius"/>
    </source>
</evidence>
<keyword evidence="1" id="KW-0472">Membrane</keyword>
<reference evidence="2" key="1">
    <citation type="submission" date="2021-03" db="EMBL/GenBank/DDBJ databases">
        <authorList>
            <person name="Bekaert M."/>
        </authorList>
    </citation>
    <scope>NUCLEOTIDE SEQUENCE</scope>
</reference>
<sequence>MSIVPTQSTVLAAVVPILIGLVGCFILPSLVSCLYGQIKTLFNPIDKISKIVVRKHDDIEPGDVLNIPTDHDIIVKDVRVLPRTKVSCLQLEVVHFAFNGPMSDRTVEKESICFEINDHMLKVFKFCPAVVYSDDEVVERALKKVGEANFNSLVYRSSHMSKFCKGIKMDNKGHIVLMSSRILQAVRYMLLEMYVVKPYLHQVSNKHKAKFDFYFNYKPVYDTEIVHLLRNILPIPTYDFLGALQYPASLGYSLIITSTSCD</sequence>
<accession>A0A8S3QY75</accession>
<keyword evidence="3" id="KW-1185">Reference proteome</keyword>
<comment type="caution">
    <text evidence="2">The sequence shown here is derived from an EMBL/GenBank/DDBJ whole genome shotgun (WGS) entry which is preliminary data.</text>
</comment>